<keyword evidence="2" id="KW-1003">Cell membrane</keyword>
<dbReference type="AlphaFoldDB" id="B4H3K5"/>
<evidence type="ECO:0000256" key="8">
    <source>
        <dbReference type="ARBA" id="ARBA00023170"/>
    </source>
</evidence>
<dbReference type="Proteomes" id="UP000008744">
    <property type="component" value="Unassembled WGS sequence"/>
</dbReference>
<dbReference type="GO" id="GO:0071683">
    <property type="term" value="C:sensory dendrite"/>
    <property type="evidence" value="ECO:0007669"/>
    <property type="project" value="EnsemblMetazoa"/>
</dbReference>
<comment type="caution">
    <text evidence="10">Lacks conserved residue(s) required for the propagation of feature annotation.</text>
</comment>
<dbReference type="EMBL" id="CH479206">
    <property type="protein sequence ID" value="EDW30945.1"/>
    <property type="molecule type" value="Genomic_DNA"/>
</dbReference>
<dbReference type="PANTHER" id="PTHR21137">
    <property type="entry name" value="ODORANT RECEPTOR"/>
    <property type="match status" value="1"/>
</dbReference>
<sequence length="483" mass="55239">MSPLTPEGCAKDQDHAEEPSPLSMRLEATNCKPIALWPRLEGPLVSFKFFLGSRRIGTHPDVTRRRRRALICNKMLAQHHMRVPRKGKLFGETMSEGPFERYCKINRAIRFCVGLCGNDVIAEDYRMWWLTYAVIGAILFFFGCTGYTVYVGVVLDGDLTVILQAFALVGSAVQGLAKLLVTARMASVVRQIQATYEAIYREYARRGGDYGRCLERRIKTTWHMLMSFMWVYVVLVGGLIAYPFFHLILDHKKLLVMQFRVPWIDESTDGGYLVLISIHVMLLSMGGFGNFGGDMFLFLFISNVPTLKDIFSAKLREFNEVAVQRQDYQRMRTLLWDLLAWHQQYVSILRDTERIYRIVLFVQLSTNCVSILCTISCIFIGAWPAAPIYLVYSFIVMYSFCGLGTIVETSNEDFSKEIYANCLWYELPVKEQRLVILMLAKSQHEISLTAADVMPLSMSTALQLTKGIYSFSMMLITYLGYES</sequence>
<dbReference type="HOGENOM" id="CLU_044523_2_0_1"/>
<evidence type="ECO:0000256" key="6">
    <source>
        <dbReference type="ARBA" id="ARBA00022989"/>
    </source>
</evidence>
<evidence type="ECO:0000256" key="10">
    <source>
        <dbReference type="RuleBase" id="RU351113"/>
    </source>
</evidence>
<name>B4H3K5_DROPE</name>
<keyword evidence="9 10" id="KW-0807">Transducer</keyword>
<reference evidence="12 13" key="1">
    <citation type="journal article" date="2007" name="Nature">
        <title>Evolution of genes and genomes on the Drosophila phylogeny.</title>
        <authorList>
            <consortium name="Drosophila 12 Genomes Consortium"/>
            <person name="Clark A.G."/>
            <person name="Eisen M.B."/>
            <person name="Smith D.R."/>
            <person name="Bergman C.M."/>
            <person name="Oliver B."/>
            <person name="Markow T.A."/>
            <person name="Kaufman T.C."/>
            <person name="Kellis M."/>
            <person name="Gelbart W."/>
            <person name="Iyer V.N."/>
            <person name="Pollard D.A."/>
            <person name="Sackton T.B."/>
            <person name="Larracuente A.M."/>
            <person name="Singh N.D."/>
            <person name="Abad J.P."/>
            <person name="Abt D.N."/>
            <person name="Adryan B."/>
            <person name="Aguade M."/>
            <person name="Akashi H."/>
            <person name="Anderson W.W."/>
            <person name="Aquadro C.F."/>
            <person name="Ardell D.H."/>
            <person name="Arguello R."/>
            <person name="Artieri C.G."/>
            <person name="Barbash D.A."/>
            <person name="Barker D."/>
            <person name="Barsanti P."/>
            <person name="Batterham P."/>
            <person name="Batzoglou S."/>
            <person name="Begun D."/>
            <person name="Bhutkar A."/>
            <person name="Blanco E."/>
            <person name="Bosak S.A."/>
            <person name="Bradley R.K."/>
            <person name="Brand A.D."/>
            <person name="Brent M.R."/>
            <person name="Brooks A.N."/>
            <person name="Brown R.H."/>
            <person name="Butlin R.K."/>
            <person name="Caggese C."/>
            <person name="Calvi B.R."/>
            <person name="Bernardo de Carvalho A."/>
            <person name="Caspi A."/>
            <person name="Castrezana S."/>
            <person name="Celniker S.E."/>
            <person name="Chang J.L."/>
            <person name="Chapple C."/>
            <person name="Chatterji S."/>
            <person name="Chinwalla A."/>
            <person name="Civetta A."/>
            <person name="Clifton S.W."/>
            <person name="Comeron J.M."/>
            <person name="Costello J.C."/>
            <person name="Coyne J.A."/>
            <person name="Daub J."/>
            <person name="David R.G."/>
            <person name="Delcher A.L."/>
            <person name="Delehaunty K."/>
            <person name="Do C.B."/>
            <person name="Ebling H."/>
            <person name="Edwards K."/>
            <person name="Eickbush T."/>
            <person name="Evans J.D."/>
            <person name="Filipski A."/>
            <person name="Findeiss S."/>
            <person name="Freyhult E."/>
            <person name="Fulton L."/>
            <person name="Fulton R."/>
            <person name="Garcia A.C."/>
            <person name="Gardiner A."/>
            <person name="Garfield D.A."/>
            <person name="Garvin B.E."/>
            <person name="Gibson G."/>
            <person name="Gilbert D."/>
            <person name="Gnerre S."/>
            <person name="Godfrey J."/>
            <person name="Good R."/>
            <person name="Gotea V."/>
            <person name="Gravely B."/>
            <person name="Greenberg A.J."/>
            <person name="Griffiths-Jones S."/>
            <person name="Gross S."/>
            <person name="Guigo R."/>
            <person name="Gustafson E.A."/>
            <person name="Haerty W."/>
            <person name="Hahn M.W."/>
            <person name="Halligan D.L."/>
            <person name="Halpern A.L."/>
            <person name="Halter G.M."/>
            <person name="Han M.V."/>
            <person name="Heger A."/>
            <person name="Hillier L."/>
            <person name="Hinrichs A.S."/>
            <person name="Holmes I."/>
            <person name="Hoskins R.A."/>
            <person name="Hubisz M.J."/>
            <person name="Hultmark D."/>
            <person name="Huntley M.A."/>
            <person name="Jaffe D.B."/>
            <person name="Jagadeeshan S."/>
            <person name="Jeck W.R."/>
            <person name="Johnson J."/>
            <person name="Jones C.D."/>
            <person name="Jordan W.C."/>
            <person name="Karpen G.H."/>
            <person name="Kataoka E."/>
            <person name="Keightley P.D."/>
            <person name="Kheradpour P."/>
            <person name="Kirkness E.F."/>
            <person name="Koerich L.B."/>
            <person name="Kristiansen K."/>
            <person name="Kudrna D."/>
            <person name="Kulathinal R.J."/>
            <person name="Kumar S."/>
            <person name="Kwok R."/>
            <person name="Lander E."/>
            <person name="Langley C.H."/>
            <person name="Lapoint R."/>
            <person name="Lazzaro B.P."/>
            <person name="Lee S.J."/>
            <person name="Levesque L."/>
            <person name="Li R."/>
            <person name="Lin C.F."/>
            <person name="Lin M.F."/>
            <person name="Lindblad-Toh K."/>
            <person name="Llopart A."/>
            <person name="Long M."/>
            <person name="Low L."/>
            <person name="Lozovsky E."/>
            <person name="Lu J."/>
            <person name="Luo M."/>
            <person name="Machado C.A."/>
            <person name="Makalowski W."/>
            <person name="Marzo M."/>
            <person name="Matsuda M."/>
            <person name="Matzkin L."/>
            <person name="McAllister B."/>
            <person name="McBride C.S."/>
            <person name="McKernan B."/>
            <person name="McKernan K."/>
            <person name="Mendez-Lago M."/>
            <person name="Minx P."/>
            <person name="Mollenhauer M.U."/>
            <person name="Montooth K."/>
            <person name="Mount S.M."/>
            <person name="Mu X."/>
            <person name="Myers E."/>
            <person name="Negre B."/>
            <person name="Newfeld S."/>
            <person name="Nielsen R."/>
            <person name="Noor M.A."/>
            <person name="O'Grady P."/>
            <person name="Pachter L."/>
            <person name="Papaceit M."/>
            <person name="Parisi M.J."/>
            <person name="Parisi M."/>
            <person name="Parts L."/>
            <person name="Pedersen J.S."/>
            <person name="Pesole G."/>
            <person name="Phillippy A.M."/>
            <person name="Ponting C.P."/>
            <person name="Pop M."/>
            <person name="Porcelli D."/>
            <person name="Powell J.R."/>
            <person name="Prohaska S."/>
            <person name="Pruitt K."/>
            <person name="Puig M."/>
            <person name="Quesneville H."/>
            <person name="Ram K.R."/>
            <person name="Rand D."/>
            <person name="Rasmussen M.D."/>
            <person name="Reed L.K."/>
            <person name="Reenan R."/>
            <person name="Reily A."/>
            <person name="Remington K.A."/>
            <person name="Rieger T.T."/>
            <person name="Ritchie M.G."/>
            <person name="Robin C."/>
            <person name="Rogers Y.H."/>
            <person name="Rohde C."/>
            <person name="Rozas J."/>
            <person name="Rubenfield M.J."/>
            <person name="Ruiz A."/>
            <person name="Russo S."/>
            <person name="Salzberg S.L."/>
            <person name="Sanchez-Gracia A."/>
            <person name="Saranga D.J."/>
            <person name="Sato H."/>
            <person name="Schaeffer S.W."/>
            <person name="Schatz M.C."/>
            <person name="Schlenke T."/>
            <person name="Schwartz R."/>
            <person name="Segarra C."/>
            <person name="Singh R.S."/>
            <person name="Sirot L."/>
            <person name="Sirota M."/>
            <person name="Sisneros N.B."/>
            <person name="Smith C.D."/>
            <person name="Smith T.F."/>
            <person name="Spieth J."/>
            <person name="Stage D.E."/>
            <person name="Stark A."/>
            <person name="Stephan W."/>
            <person name="Strausberg R.L."/>
            <person name="Strempel S."/>
            <person name="Sturgill D."/>
            <person name="Sutton G."/>
            <person name="Sutton G.G."/>
            <person name="Tao W."/>
            <person name="Teichmann S."/>
            <person name="Tobari Y.N."/>
            <person name="Tomimura Y."/>
            <person name="Tsolas J.M."/>
            <person name="Valente V.L."/>
            <person name="Venter E."/>
            <person name="Venter J.C."/>
            <person name="Vicario S."/>
            <person name="Vieira F.G."/>
            <person name="Vilella A.J."/>
            <person name="Villasante A."/>
            <person name="Walenz B."/>
            <person name="Wang J."/>
            <person name="Wasserman M."/>
            <person name="Watts T."/>
            <person name="Wilson D."/>
            <person name="Wilson R.K."/>
            <person name="Wing R.A."/>
            <person name="Wolfner M.F."/>
            <person name="Wong A."/>
            <person name="Wong G.K."/>
            <person name="Wu C.I."/>
            <person name="Wu G."/>
            <person name="Yamamoto D."/>
            <person name="Yang H.P."/>
            <person name="Yang S.P."/>
            <person name="Yorke J.A."/>
            <person name="Yoshida K."/>
            <person name="Zdobnov E."/>
            <person name="Zhang P."/>
            <person name="Zhang Y."/>
            <person name="Zimin A.V."/>
            <person name="Baldwin J."/>
            <person name="Abdouelleil A."/>
            <person name="Abdulkadir J."/>
            <person name="Abebe A."/>
            <person name="Abera B."/>
            <person name="Abreu J."/>
            <person name="Acer S.C."/>
            <person name="Aftuck L."/>
            <person name="Alexander A."/>
            <person name="An P."/>
            <person name="Anderson E."/>
            <person name="Anderson S."/>
            <person name="Arachi H."/>
            <person name="Azer M."/>
            <person name="Bachantsang P."/>
            <person name="Barry A."/>
            <person name="Bayul T."/>
            <person name="Berlin A."/>
            <person name="Bessette D."/>
            <person name="Bloom T."/>
            <person name="Blye J."/>
            <person name="Boguslavskiy L."/>
            <person name="Bonnet C."/>
            <person name="Boukhgalter B."/>
            <person name="Bourzgui I."/>
            <person name="Brown A."/>
            <person name="Cahill P."/>
            <person name="Channer S."/>
            <person name="Cheshatsang Y."/>
            <person name="Chuda L."/>
            <person name="Citroen M."/>
            <person name="Collymore A."/>
            <person name="Cooke P."/>
            <person name="Costello M."/>
            <person name="D'Aco K."/>
            <person name="Daza R."/>
            <person name="De Haan G."/>
            <person name="DeGray S."/>
            <person name="DeMaso C."/>
            <person name="Dhargay N."/>
            <person name="Dooley K."/>
            <person name="Dooley E."/>
            <person name="Doricent M."/>
            <person name="Dorje P."/>
            <person name="Dorjee K."/>
            <person name="Dupes A."/>
            <person name="Elong R."/>
            <person name="Falk J."/>
            <person name="Farina A."/>
            <person name="Faro S."/>
            <person name="Ferguson D."/>
            <person name="Fisher S."/>
            <person name="Foley C.D."/>
            <person name="Franke A."/>
            <person name="Friedrich D."/>
            <person name="Gadbois L."/>
            <person name="Gearin G."/>
            <person name="Gearin C.R."/>
            <person name="Giannoukos G."/>
            <person name="Goode T."/>
            <person name="Graham J."/>
            <person name="Grandbois E."/>
            <person name="Grewal S."/>
            <person name="Gyaltsen K."/>
            <person name="Hafez N."/>
            <person name="Hagos B."/>
            <person name="Hall J."/>
            <person name="Henson C."/>
            <person name="Hollinger A."/>
            <person name="Honan T."/>
            <person name="Huard M.D."/>
            <person name="Hughes L."/>
            <person name="Hurhula B."/>
            <person name="Husby M.E."/>
            <person name="Kamat A."/>
            <person name="Kanga B."/>
            <person name="Kashin S."/>
            <person name="Khazanovich D."/>
            <person name="Kisner P."/>
            <person name="Lance K."/>
            <person name="Lara M."/>
            <person name="Lee W."/>
            <person name="Lennon N."/>
            <person name="Letendre F."/>
            <person name="LeVine R."/>
            <person name="Lipovsky A."/>
            <person name="Liu X."/>
            <person name="Liu J."/>
            <person name="Liu S."/>
            <person name="Lokyitsang T."/>
            <person name="Lokyitsang Y."/>
            <person name="Lubonja R."/>
            <person name="Lui A."/>
            <person name="MacDonald P."/>
            <person name="Magnisalis V."/>
            <person name="Maru K."/>
            <person name="Matthews C."/>
            <person name="McCusker W."/>
            <person name="McDonough S."/>
            <person name="Mehta T."/>
            <person name="Meldrim J."/>
            <person name="Meneus L."/>
            <person name="Mihai O."/>
            <person name="Mihalev A."/>
            <person name="Mihova T."/>
            <person name="Mittelman R."/>
            <person name="Mlenga V."/>
            <person name="Montmayeur A."/>
            <person name="Mulrain L."/>
            <person name="Navidi A."/>
            <person name="Naylor J."/>
            <person name="Negash T."/>
            <person name="Nguyen T."/>
            <person name="Nguyen N."/>
            <person name="Nicol R."/>
            <person name="Norbu C."/>
            <person name="Norbu N."/>
            <person name="Novod N."/>
            <person name="O'Neill B."/>
            <person name="Osman S."/>
            <person name="Markiewicz E."/>
            <person name="Oyono O.L."/>
            <person name="Patti C."/>
            <person name="Phunkhang P."/>
            <person name="Pierre F."/>
            <person name="Priest M."/>
            <person name="Raghuraman S."/>
            <person name="Rege F."/>
            <person name="Reyes R."/>
            <person name="Rise C."/>
            <person name="Rogov P."/>
            <person name="Ross K."/>
            <person name="Ryan E."/>
            <person name="Settipalli S."/>
            <person name="Shea T."/>
            <person name="Sherpa N."/>
            <person name="Shi L."/>
            <person name="Shih D."/>
            <person name="Sparrow T."/>
            <person name="Spaulding J."/>
            <person name="Stalker J."/>
            <person name="Stange-Thomann N."/>
            <person name="Stavropoulos S."/>
            <person name="Stone C."/>
            <person name="Strader C."/>
            <person name="Tesfaye S."/>
            <person name="Thomson T."/>
            <person name="Thoulutsang Y."/>
            <person name="Thoulutsang D."/>
            <person name="Topham K."/>
            <person name="Topping I."/>
            <person name="Tsamla T."/>
            <person name="Vassiliev H."/>
            <person name="Vo A."/>
            <person name="Wangchuk T."/>
            <person name="Wangdi T."/>
            <person name="Weiand M."/>
            <person name="Wilkinson J."/>
            <person name="Wilson A."/>
            <person name="Yadav S."/>
            <person name="Young G."/>
            <person name="Yu Q."/>
            <person name="Zembek L."/>
            <person name="Zhong D."/>
            <person name="Zimmer A."/>
            <person name="Zwirko Z."/>
            <person name="Jaffe D.B."/>
            <person name="Alvarez P."/>
            <person name="Brockman W."/>
            <person name="Butler J."/>
            <person name="Chin C."/>
            <person name="Gnerre S."/>
            <person name="Grabherr M."/>
            <person name="Kleber M."/>
            <person name="Mauceli E."/>
            <person name="MacCallum I."/>
        </authorList>
    </citation>
    <scope>NUCLEOTIDE SEQUENCE [LARGE SCALE GENOMIC DNA]</scope>
    <source>
        <strain evidence="13">MSH-3 / Tucson 14011-0111.49</strain>
    </source>
</reference>
<evidence type="ECO:0000256" key="7">
    <source>
        <dbReference type="ARBA" id="ARBA00023136"/>
    </source>
</evidence>
<evidence type="ECO:0000256" key="1">
    <source>
        <dbReference type="ARBA" id="ARBA00004651"/>
    </source>
</evidence>
<comment type="similarity">
    <text evidence="10">Belongs to the insect chemoreceptor superfamily. Heteromeric odorant receptor channel (TC 1.A.69) family.</text>
</comment>
<feature type="transmembrane region" description="Helical" evidence="10">
    <location>
        <begin position="222"/>
        <end position="245"/>
    </location>
</feature>
<feature type="transmembrane region" description="Helical" evidence="10">
    <location>
        <begin position="129"/>
        <end position="155"/>
    </location>
</feature>
<dbReference type="GO" id="GO:0043695">
    <property type="term" value="P:detection of pheromone"/>
    <property type="evidence" value="ECO:0007669"/>
    <property type="project" value="EnsemblMetazoa"/>
</dbReference>
<dbReference type="OrthoDB" id="6765072at2759"/>
<keyword evidence="7 10" id="KW-0472">Membrane</keyword>
<feature type="compositionally biased region" description="Basic and acidic residues" evidence="11">
    <location>
        <begin position="9"/>
        <end position="18"/>
    </location>
</feature>
<dbReference type="GO" id="GO:0005929">
    <property type="term" value="C:cilium"/>
    <property type="evidence" value="ECO:0007669"/>
    <property type="project" value="EnsemblMetazoa"/>
</dbReference>
<dbReference type="Pfam" id="PF02949">
    <property type="entry name" value="7tm_6"/>
    <property type="match status" value="1"/>
</dbReference>
<feature type="transmembrane region" description="Helical" evidence="10">
    <location>
        <begin position="272"/>
        <end position="301"/>
    </location>
</feature>
<proteinExistence type="inferred from homology"/>
<gene>
    <name evidence="12" type="primary">Dper\GL12672</name>
    <name evidence="12" type="ORF">Dper_GL12672</name>
</gene>
<keyword evidence="8 10" id="KW-0675">Receptor</keyword>
<dbReference type="GO" id="GO:0170020">
    <property type="term" value="F:ionotropic olfactory receptor activity"/>
    <property type="evidence" value="ECO:0007669"/>
    <property type="project" value="EnsemblMetazoa"/>
</dbReference>
<protein>
    <recommendedName>
        <fullName evidence="10">Odorant receptor</fullName>
    </recommendedName>
</protein>
<feature type="transmembrane region" description="Helical" evidence="10">
    <location>
        <begin position="161"/>
        <end position="181"/>
    </location>
</feature>
<evidence type="ECO:0000313" key="13">
    <source>
        <dbReference type="Proteomes" id="UP000008744"/>
    </source>
</evidence>
<feature type="region of interest" description="Disordered" evidence="11">
    <location>
        <begin position="1"/>
        <end position="22"/>
    </location>
</feature>
<feature type="transmembrane region" description="Helical" evidence="10">
    <location>
        <begin position="358"/>
        <end position="383"/>
    </location>
</feature>
<evidence type="ECO:0000313" key="12">
    <source>
        <dbReference type="EMBL" id="EDW30945.1"/>
    </source>
</evidence>
<dbReference type="GO" id="GO:0005886">
    <property type="term" value="C:plasma membrane"/>
    <property type="evidence" value="ECO:0007669"/>
    <property type="project" value="UniProtKB-SubCell"/>
</dbReference>
<evidence type="ECO:0000256" key="3">
    <source>
        <dbReference type="ARBA" id="ARBA00022606"/>
    </source>
</evidence>
<dbReference type="STRING" id="7234.B4H3K5"/>
<dbReference type="OMA" id="TNCLWYE"/>
<dbReference type="InterPro" id="IPR004117">
    <property type="entry name" value="7tm6_olfct_rcpt"/>
</dbReference>
<evidence type="ECO:0000256" key="5">
    <source>
        <dbReference type="ARBA" id="ARBA00022725"/>
    </source>
</evidence>
<evidence type="ECO:0000256" key="2">
    <source>
        <dbReference type="ARBA" id="ARBA00022475"/>
    </source>
</evidence>
<dbReference type="PANTHER" id="PTHR21137:SF35">
    <property type="entry name" value="ODORANT RECEPTOR 19A-RELATED"/>
    <property type="match status" value="1"/>
</dbReference>
<evidence type="ECO:0000256" key="4">
    <source>
        <dbReference type="ARBA" id="ARBA00022692"/>
    </source>
</evidence>
<keyword evidence="4 10" id="KW-0812">Transmembrane</keyword>
<dbReference type="GO" id="GO:0007619">
    <property type="term" value="P:courtship behavior"/>
    <property type="evidence" value="ECO:0007669"/>
    <property type="project" value="EnsemblMetazoa"/>
</dbReference>
<keyword evidence="6 10" id="KW-1133">Transmembrane helix</keyword>
<dbReference type="eggNOG" id="ENOG502T8K4">
    <property type="taxonomic scope" value="Eukaryota"/>
</dbReference>
<keyword evidence="5 10" id="KW-0552">Olfaction</keyword>
<keyword evidence="3 10" id="KW-0716">Sensory transduction</keyword>
<organism evidence="13">
    <name type="scientific">Drosophila persimilis</name>
    <name type="common">Fruit fly</name>
    <dbReference type="NCBI Taxonomy" id="7234"/>
    <lineage>
        <taxon>Eukaryota</taxon>
        <taxon>Metazoa</taxon>
        <taxon>Ecdysozoa</taxon>
        <taxon>Arthropoda</taxon>
        <taxon>Hexapoda</taxon>
        <taxon>Insecta</taxon>
        <taxon>Pterygota</taxon>
        <taxon>Neoptera</taxon>
        <taxon>Endopterygota</taxon>
        <taxon>Diptera</taxon>
        <taxon>Brachycera</taxon>
        <taxon>Muscomorpha</taxon>
        <taxon>Ephydroidea</taxon>
        <taxon>Drosophilidae</taxon>
        <taxon>Drosophila</taxon>
        <taxon>Sophophora</taxon>
    </lineage>
</organism>
<accession>B4H3K5</accession>
<evidence type="ECO:0000256" key="9">
    <source>
        <dbReference type="ARBA" id="ARBA00023224"/>
    </source>
</evidence>
<keyword evidence="13" id="KW-1185">Reference proteome</keyword>
<dbReference type="PhylomeDB" id="B4H3K5"/>
<dbReference type="GO" id="GO:0005549">
    <property type="term" value="F:odorant binding"/>
    <property type="evidence" value="ECO:0007669"/>
    <property type="project" value="InterPro"/>
</dbReference>
<dbReference type="GO" id="GO:0007165">
    <property type="term" value="P:signal transduction"/>
    <property type="evidence" value="ECO:0007669"/>
    <property type="project" value="UniProtKB-KW"/>
</dbReference>
<feature type="transmembrane region" description="Helical" evidence="10">
    <location>
        <begin position="389"/>
        <end position="407"/>
    </location>
</feature>
<comment type="subcellular location">
    <subcellularLocation>
        <location evidence="1 10">Cell membrane</location>
        <topology evidence="1 10">Multi-pass membrane protein</topology>
    </subcellularLocation>
</comment>
<evidence type="ECO:0000256" key="11">
    <source>
        <dbReference type="SAM" id="MobiDB-lite"/>
    </source>
</evidence>